<dbReference type="PROSITE" id="PS00455">
    <property type="entry name" value="AMP_BINDING"/>
    <property type="match status" value="1"/>
</dbReference>
<feature type="domain" description="AMP-dependent synthetase/ligase" evidence="1">
    <location>
        <begin position="10"/>
        <end position="378"/>
    </location>
</feature>
<dbReference type="RefSeq" id="WP_184019120.1">
    <property type="nucleotide sequence ID" value="NZ_JACHFD010000011.1"/>
</dbReference>
<proteinExistence type="predicted"/>
<dbReference type="Gene3D" id="3.40.50.12780">
    <property type="entry name" value="N-terminal domain of ligase-like"/>
    <property type="match status" value="1"/>
</dbReference>
<dbReference type="InterPro" id="IPR020845">
    <property type="entry name" value="AMP-binding_CS"/>
</dbReference>
<dbReference type="Proteomes" id="UP000557717">
    <property type="component" value="Unassembled WGS sequence"/>
</dbReference>
<gene>
    <name evidence="2" type="ORF">HNR46_002490</name>
</gene>
<evidence type="ECO:0000313" key="2">
    <source>
        <dbReference type="EMBL" id="MBB5352247.1"/>
    </source>
</evidence>
<keyword evidence="2" id="KW-0436">Ligase</keyword>
<evidence type="ECO:0000259" key="1">
    <source>
        <dbReference type="Pfam" id="PF00501"/>
    </source>
</evidence>
<dbReference type="AlphaFoldDB" id="A0A840V1M5"/>
<comment type="caution">
    <text evidence="2">The sequence shown here is derived from an EMBL/GenBank/DDBJ whole genome shotgun (WGS) entry which is preliminary data.</text>
</comment>
<keyword evidence="3" id="KW-1185">Reference proteome</keyword>
<dbReference type="InterPro" id="IPR050237">
    <property type="entry name" value="ATP-dep_AMP-bd_enzyme"/>
</dbReference>
<dbReference type="PANTHER" id="PTHR43767:SF1">
    <property type="entry name" value="NONRIBOSOMAL PEPTIDE SYNTHASE PES1 (EUROFUNG)-RELATED"/>
    <property type="match status" value="1"/>
</dbReference>
<dbReference type="PANTHER" id="PTHR43767">
    <property type="entry name" value="LONG-CHAIN-FATTY-ACID--COA LIGASE"/>
    <property type="match status" value="1"/>
</dbReference>
<accession>A0A840V1M5</accession>
<dbReference type="GO" id="GO:0016874">
    <property type="term" value="F:ligase activity"/>
    <property type="evidence" value="ECO:0007669"/>
    <property type="project" value="UniProtKB-KW"/>
</dbReference>
<dbReference type="EMBL" id="JACHFD010000011">
    <property type="protein sequence ID" value="MBB5352247.1"/>
    <property type="molecule type" value="Genomic_DNA"/>
</dbReference>
<reference evidence="2 3" key="1">
    <citation type="submission" date="2020-08" db="EMBL/GenBank/DDBJ databases">
        <title>Genomic Encyclopedia of Type Strains, Phase IV (KMG-IV): sequencing the most valuable type-strain genomes for metagenomic binning, comparative biology and taxonomic classification.</title>
        <authorList>
            <person name="Goeker M."/>
        </authorList>
    </citation>
    <scope>NUCLEOTIDE SEQUENCE [LARGE SCALE GENOMIC DNA]</scope>
    <source>
        <strain evidence="2 3">YC6886</strain>
    </source>
</reference>
<name>A0A840V1M5_9BACT</name>
<dbReference type="InterPro" id="IPR000873">
    <property type="entry name" value="AMP-dep_synth/lig_dom"/>
</dbReference>
<dbReference type="InterPro" id="IPR042099">
    <property type="entry name" value="ANL_N_sf"/>
</dbReference>
<dbReference type="SUPFAM" id="SSF56801">
    <property type="entry name" value="Acetyl-CoA synthetase-like"/>
    <property type="match status" value="1"/>
</dbReference>
<sequence length="504" mass="55064">MNLVDHLELQGSLQPEAPALVEGSGKWVSFGELRRLSEGVAARLVMNGLKPGDRVMVFHPVSISLYAFLLGCFRAGVVVVFADPSGGREFLDQVARRVEPVGFFGSRKGHALRWRSRLLRSIPKAFHPEGWWPRSVEAMRVGGEAEILDVGAEHPALITFTSGSTGLPKGAVRTHGFLLAQHAALSEALQLRSGERDLVTLPVFALANLASGVTSVVADADLGRPGEANARRIRRQCQQWRVTRATGSPAFFEALLRGPGFPELEKIFTGGGPVFSDLVDRLKAARSEMGVTAIYGSTEAEPVAEWTCGGWTEACREQVAGGGGLPVGRPVLEVAILPDRWGESLHALCPEAFSAMKLKLGERGEILVTGPQVLKGYLDGRGDEETKVRVGETIWHRTGDAGWLDERGCLWLVGRCAARMGNRYPLEIEAALREVYPRKRTAAVAWQNQVILVVEGEVDSAMEVRARELGCDRVLSFPELPMDRRHQSKVNYPKLMERLARSLG</sequence>
<protein>
    <submittedName>
        <fullName evidence="2">Acyl-CoA synthetase (AMP-forming)/AMP-acid ligase II</fullName>
    </submittedName>
</protein>
<dbReference type="Pfam" id="PF00501">
    <property type="entry name" value="AMP-binding"/>
    <property type="match status" value="1"/>
</dbReference>
<organism evidence="2 3">
    <name type="scientific">Haloferula luteola</name>
    <dbReference type="NCBI Taxonomy" id="595692"/>
    <lineage>
        <taxon>Bacteria</taxon>
        <taxon>Pseudomonadati</taxon>
        <taxon>Verrucomicrobiota</taxon>
        <taxon>Verrucomicrobiia</taxon>
        <taxon>Verrucomicrobiales</taxon>
        <taxon>Verrucomicrobiaceae</taxon>
        <taxon>Haloferula</taxon>
    </lineage>
</organism>
<evidence type="ECO:0000313" key="3">
    <source>
        <dbReference type="Proteomes" id="UP000557717"/>
    </source>
</evidence>